<feature type="binding site" evidence="2">
    <location>
        <position position="497"/>
    </location>
    <ligand>
        <name>Mn(2+)</name>
        <dbReference type="ChEBI" id="CHEBI:29035"/>
        <label>2</label>
    </ligand>
</feature>
<dbReference type="PIRSF" id="PIRSF026583">
    <property type="entry name" value="YybT"/>
    <property type="match status" value="1"/>
</dbReference>
<feature type="binding site" evidence="2">
    <location>
        <position position="347"/>
    </location>
    <ligand>
        <name>Mn(2+)</name>
        <dbReference type="ChEBI" id="CHEBI:29035"/>
        <label>1</label>
    </ligand>
</feature>
<comment type="catalytic activity">
    <reaction evidence="1">
        <text>3',3'-c-di-AMP + H2O = 5'-O-phosphonoadenylyl-(3'-&gt;5')-adenosine + H(+)</text>
        <dbReference type="Rhea" id="RHEA:54420"/>
        <dbReference type="ChEBI" id="CHEBI:15377"/>
        <dbReference type="ChEBI" id="CHEBI:15378"/>
        <dbReference type="ChEBI" id="CHEBI:71500"/>
        <dbReference type="ChEBI" id="CHEBI:138171"/>
    </reaction>
</comment>
<comment type="similarity">
    <text evidence="1">Belongs to the GdpP/PdeA phosphodiesterase family.</text>
</comment>
<keyword evidence="3" id="KW-1133">Transmembrane helix</keyword>
<dbReference type="InterPro" id="IPR001667">
    <property type="entry name" value="DDH_dom"/>
</dbReference>
<keyword evidence="1" id="KW-0378">Hydrolase</keyword>
<dbReference type="InterPro" id="IPR014528">
    <property type="entry name" value="GdpP/PdeA"/>
</dbReference>
<dbReference type="Pfam" id="PF01368">
    <property type="entry name" value="DHH"/>
    <property type="match status" value="1"/>
</dbReference>
<dbReference type="GO" id="GO:0046872">
    <property type="term" value="F:metal ion binding"/>
    <property type="evidence" value="ECO:0007669"/>
    <property type="project" value="UniProtKB-KW"/>
</dbReference>
<dbReference type="Pfam" id="PF24898">
    <property type="entry name" value="GGDEF_GdpP"/>
    <property type="match status" value="1"/>
</dbReference>
<feature type="transmembrane region" description="Helical" evidence="3">
    <location>
        <begin position="12"/>
        <end position="28"/>
    </location>
</feature>
<reference evidence="5" key="2">
    <citation type="journal article" date="2021" name="PeerJ">
        <title>Extensive microbial diversity within the chicken gut microbiome revealed by metagenomics and culture.</title>
        <authorList>
            <person name="Gilroy R."/>
            <person name="Ravi A."/>
            <person name="Getino M."/>
            <person name="Pursley I."/>
            <person name="Horton D.L."/>
            <person name="Alikhan N.F."/>
            <person name="Baker D."/>
            <person name="Gharbi K."/>
            <person name="Hall N."/>
            <person name="Watson M."/>
            <person name="Adriaenssens E.M."/>
            <person name="Foster-Nyarko E."/>
            <person name="Jarju S."/>
            <person name="Secka A."/>
            <person name="Antonio M."/>
            <person name="Oren A."/>
            <person name="Chaudhuri R.R."/>
            <person name="La Ragione R."/>
            <person name="Hildebrand F."/>
            <person name="Pallen M.J."/>
        </authorList>
    </citation>
    <scope>NUCLEOTIDE SEQUENCE</scope>
    <source>
        <strain evidence="5">CHK184-25365</strain>
    </source>
</reference>
<gene>
    <name evidence="5" type="ORF">IAB36_02125</name>
</gene>
<evidence type="ECO:0000256" key="1">
    <source>
        <dbReference type="PIRNR" id="PIRNR026583"/>
    </source>
</evidence>
<dbReference type="EMBL" id="DVGY01000052">
    <property type="protein sequence ID" value="HIR40606.1"/>
    <property type="molecule type" value="Genomic_DNA"/>
</dbReference>
<feature type="transmembrane region" description="Helical" evidence="3">
    <location>
        <begin position="34"/>
        <end position="53"/>
    </location>
</feature>
<keyword evidence="1 3" id="KW-0472">Membrane</keyword>
<evidence type="ECO:0000256" key="2">
    <source>
        <dbReference type="PIRSR" id="PIRSR026583-50"/>
    </source>
</evidence>
<evidence type="ECO:0000313" key="5">
    <source>
        <dbReference type="EMBL" id="HIR40606.1"/>
    </source>
</evidence>
<protein>
    <recommendedName>
        <fullName evidence="1">Cyclic-di-AMP phosphodiesterase</fullName>
        <ecNumber evidence="1">3.1.4.-</ecNumber>
    </recommendedName>
</protein>
<dbReference type="Gene3D" id="3.30.450.20">
    <property type="entry name" value="PAS domain"/>
    <property type="match status" value="1"/>
</dbReference>
<comment type="cofactor">
    <cofactor evidence="2">
        <name>Mn(2+)</name>
        <dbReference type="ChEBI" id="CHEBI:29035"/>
    </cofactor>
    <text evidence="2">For phosphodiesterase activity, probably binds 2 Mn(2+) per subunit.</text>
</comment>
<keyword evidence="2" id="KW-0464">Manganese</keyword>
<dbReference type="Gene3D" id="3.90.1640.10">
    <property type="entry name" value="inorganic pyrophosphatase (n-terminal core)"/>
    <property type="match status" value="1"/>
</dbReference>
<name>A0A9D1DC54_9FIRM</name>
<dbReference type="GO" id="GO:0005886">
    <property type="term" value="C:plasma membrane"/>
    <property type="evidence" value="ECO:0007669"/>
    <property type="project" value="UniProtKB-SubCell"/>
</dbReference>
<dbReference type="PROSITE" id="PS50887">
    <property type="entry name" value="GGDEF"/>
    <property type="match status" value="1"/>
</dbReference>
<dbReference type="InterPro" id="IPR003156">
    <property type="entry name" value="DHHA1_dom"/>
</dbReference>
<dbReference type="SUPFAM" id="SSF64182">
    <property type="entry name" value="DHH phosphoesterases"/>
    <property type="match status" value="1"/>
</dbReference>
<dbReference type="FunFam" id="3.90.1640.10:FF:000002">
    <property type="entry name" value="Cyclic-di-AMP phosphodiesterase"/>
    <property type="match status" value="1"/>
</dbReference>
<dbReference type="PANTHER" id="PTHR47618:SF2">
    <property type="entry name" value="CYCLIC-DI-AMP PHOSPHODIESTERASE GDPP"/>
    <property type="match status" value="1"/>
</dbReference>
<evidence type="ECO:0000313" key="6">
    <source>
        <dbReference type="Proteomes" id="UP000886749"/>
    </source>
</evidence>
<feature type="binding site" evidence="2">
    <location>
        <position position="419"/>
    </location>
    <ligand>
        <name>Mn(2+)</name>
        <dbReference type="ChEBI" id="CHEBI:29035"/>
        <label>1</label>
    </ligand>
</feature>
<reference evidence="5" key="1">
    <citation type="submission" date="2020-10" db="EMBL/GenBank/DDBJ databases">
        <authorList>
            <person name="Gilroy R."/>
        </authorList>
    </citation>
    <scope>NUCLEOTIDE SEQUENCE</scope>
    <source>
        <strain evidence="5">CHK184-25365</strain>
    </source>
</reference>
<dbReference type="InterPro" id="IPR038763">
    <property type="entry name" value="DHH_sf"/>
</dbReference>
<feature type="binding site" evidence="2">
    <location>
        <position position="443"/>
    </location>
    <ligand>
        <name>Mn(2+)</name>
        <dbReference type="ChEBI" id="CHEBI:29035"/>
        <label>2</label>
    </ligand>
</feature>
<sequence length="650" mass="72834">MRPKYWGLRTGYLITFAALAGLEVMAWFSCRLWFWILLAPCVLAFGYTLYKLIMLSQNLRRLVRSVEDQLKLGGTDTVFRLSIPALVVTPEKEIVCVNRAFETATGLEGLFGSRLNKITTESLEGIQTHPGRTIQIQDHFFKAYVIPSSGEKGKLFVLLFVEITNLQKTYEKYQKTKPVVMNIMLDSYEEVIKNIPESEKTRVLSEINRDLEDYIARDSGFLRKLDRDRYLAVVENDRFQQMVEDKFSVLDTVRNMSSWERVPITLSIGIGCMSDSISQNEKDASTSLEMALGRGGDQVAIKTANGYDFFGGVSKGVEKRTKVKSRILANAMSELIEASDNVLIMGHSYADLDAIGAAVGMARACTCMGKDVRIVVNRQKCLATQLIDHLAQNGEDGFFATEEEVLPAIRRDTLLFIVDTHSANFVESRRVYEACKRVVIIDHHRKVVDYIENTLISFHEPYASSTSEMVTELVQYFPHCKLTTCDAEALMSGIMLDTKNFIMKTGVRTFEAAAYLRRMGADTVAVKKLFAGSMETYQRRSSLVTAAEIYRRCAIAVTEIPMPDIRVVAPQAADELLSINNVDASFVLYREGDVVHVSARSMGGMNVQLIMEKLGGGGHLSMAGAQIKAKDCSKVKKQLLEAIDEYYDTM</sequence>
<feature type="binding site" evidence="2">
    <location>
        <position position="351"/>
    </location>
    <ligand>
        <name>Mn(2+)</name>
        <dbReference type="ChEBI" id="CHEBI:29035"/>
        <label>1</label>
    </ligand>
</feature>
<dbReference type="Proteomes" id="UP000886749">
    <property type="component" value="Unassembled WGS sequence"/>
</dbReference>
<proteinExistence type="inferred from homology"/>
<feature type="binding site" evidence="2">
    <location>
        <position position="353"/>
    </location>
    <ligand>
        <name>Mn(2+)</name>
        <dbReference type="ChEBI" id="CHEBI:29035"/>
        <label>2</label>
    </ligand>
</feature>
<dbReference type="EC" id="3.1.4.-" evidence="1"/>
<accession>A0A9D1DC54</accession>
<evidence type="ECO:0000256" key="3">
    <source>
        <dbReference type="SAM" id="Phobius"/>
    </source>
</evidence>
<comment type="function">
    <text evidence="1">Has phosphodiesterase (PDE) activity against cyclic-di-AMP (c-di-AMP).</text>
</comment>
<keyword evidence="3" id="KW-0812">Transmembrane</keyword>
<comment type="caution">
    <text evidence="5">The sequence shown here is derived from an EMBL/GenBank/DDBJ whole genome shotgun (WGS) entry which is preliminary data.</text>
</comment>
<evidence type="ECO:0000259" key="4">
    <source>
        <dbReference type="PROSITE" id="PS50887"/>
    </source>
</evidence>
<keyword evidence="1" id="KW-1003">Cell membrane</keyword>
<feature type="binding site" evidence="2">
    <location>
        <position position="419"/>
    </location>
    <ligand>
        <name>Mn(2+)</name>
        <dbReference type="ChEBI" id="CHEBI:29035"/>
        <label>2</label>
    </ligand>
</feature>
<dbReference type="GO" id="GO:0003676">
    <property type="term" value="F:nucleic acid binding"/>
    <property type="evidence" value="ECO:0007669"/>
    <property type="project" value="UniProtKB-UniRule"/>
</dbReference>
<feature type="domain" description="GGDEF" evidence="4">
    <location>
        <begin position="154"/>
        <end position="304"/>
    </location>
</feature>
<dbReference type="Pfam" id="PF02272">
    <property type="entry name" value="DHHA1"/>
    <property type="match status" value="1"/>
</dbReference>
<organism evidence="5 6">
    <name type="scientific">Candidatus Egerieicola pullicola</name>
    <dbReference type="NCBI Taxonomy" id="2840775"/>
    <lineage>
        <taxon>Bacteria</taxon>
        <taxon>Bacillati</taxon>
        <taxon>Bacillota</taxon>
        <taxon>Clostridia</taxon>
        <taxon>Eubacteriales</taxon>
        <taxon>Oscillospiraceae</taxon>
        <taxon>Oscillospiraceae incertae sedis</taxon>
        <taxon>Candidatus Egerieicola</taxon>
    </lineage>
</organism>
<dbReference type="AlphaFoldDB" id="A0A9D1DC54"/>
<dbReference type="PANTHER" id="PTHR47618">
    <property type="entry name" value="BIFUNCTIONAL OLIGORIBONUCLEASE AND PAP PHOSPHATASE NRNA"/>
    <property type="match status" value="1"/>
</dbReference>
<dbReference type="InterPro" id="IPR051319">
    <property type="entry name" value="Oligoribo/pAp-PDE_c-di-AMP_PDE"/>
</dbReference>
<dbReference type="InterPro" id="IPR000160">
    <property type="entry name" value="GGDEF_dom"/>
</dbReference>
<dbReference type="Gene3D" id="3.10.310.30">
    <property type="match status" value="1"/>
</dbReference>
<dbReference type="GO" id="GO:0016787">
    <property type="term" value="F:hydrolase activity"/>
    <property type="evidence" value="ECO:0007669"/>
    <property type="project" value="UniProtKB-UniRule"/>
</dbReference>
<keyword evidence="2" id="KW-0479">Metal-binding</keyword>
<comment type="subcellular location">
    <subcellularLocation>
        <location evidence="1">Cell membrane</location>
    </subcellularLocation>
</comment>